<keyword evidence="5 6" id="KW-0472">Membrane</keyword>
<evidence type="ECO:0000313" key="9">
    <source>
        <dbReference type="Proteomes" id="UP000286208"/>
    </source>
</evidence>
<dbReference type="Proteomes" id="UP000286208">
    <property type="component" value="Unassembled WGS sequence"/>
</dbReference>
<dbReference type="AlphaFoldDB" id="A0A438BEK0"/>
<dbReference type="RefSeq" id="WP_127916246.1">
    <property type="nucleotide sequence ID" value="NZ_RKLP01000005.1"/>
</dbReference>
<dbReference type="EMBL" id="RKLP01000005">
    <property type="protein sequence ID" value="RVW09443.1"/>
    <property type="molecule type" value="Genomic_DNA"/>
</dbReference>
<dbReference type="OrthoDB" id="4843785at2"/>
<evidence type="ECO:0000313" key="8">
    <source>
        <dbReference type="EMBL" id="RVW09443.1"/>
    </source>
</evidence>
<evidence type="ECO:0000256" key="5">
    <source>
        <dbReference type="ARBA" id="ARBA00023136"/>
    </source>
</evidence>
<reference evidence="8 9" key="1">
    <citation type="submission" date="2018-11" db="EMBL/GenBank/DDBJ databases">
        <title>Rhodococcus spongicola sp. nov. and Rhodococcus xishaensis sp. nov. from marine sponges.</title>
        <authorList>
            <person name="Li L."/>
            <person name="Lin H.W."/>
        </authorList>
    </citation>
    <scope>NUCLEOTIDE SEQUENCE [LARGE SCALE GENOMIC DNA]</scope>
    <source>
        <strain evidence="8 9">CCTCC AB2014297</strain>
    </source>
</reference>
<feature type="domain" description="PDGLE" evidence="7">
    <location>
        <begin position="10"/>
        <end position="111"/>
    </location>
</feature>
<evidence type="ECO:0000256" key="4">
    <source>
        <dbReference type="ARBA" id="ARBA00022989"/>
    </source>
</evidence>
<evidence type="ECO:0000256" key="1">
    <source>
        <dbReference type="ARBA" id="ARBA00004236"/>
    </source>
</evidence>
<comment type="subcellular location">
    <subcellularLocation>
        <location evidence="1">Cell membrane</location>
    </subcellularLocation>
</comment>
<dbReference type="InterPro" id="IPR025937">
    <property type="entry name" value="PDGLE_dom"/>
</dbReference>
<sequence>MSSPTRTRSWFLVGFAVAALLIAGVLSYFASSSPDGLDSATLRGCEVVETDDGEQLDGTCIAQDATDHHLSSSPFADYSIRGDGALTGVAGVLGVVAVFVVAGLLFRAIARHRGP</sequence>
<keyword evidence="4 6" id="KW-1133">Transmembrane helix</keyword>
<protein>
    <recommendedName>
        <fullName evidence="7">PDGLE domain-containing protein</fullName>
    </recommendedName>
</protein>
<gene>
    <name evidence="8" type="ORF">EGT67_11715</name>
</gene>
<evidence type="ECO:0000256" key="3">
    <source>
        <dbReference type="ARBA" id="ARBA00022692"/>
    </source>
</evidence>
<dbReference type="Pfam" id="PF13190">
    <property type="entry name" value="PDGLE"/>
    <property type="match status" value="1"/>
</dbReference>
<keyword evidence="9" id="KW-1185">Reference proteome</keyword>
<proteinExistence type="predicted"/>
<accession>A0A438BEK0</accession>
<name>A0A438BEK0_9NOCA</name>
<feature type="transmembrane region" description="Helical" evidence="6">
    <location>
        <begin position="12"/>
        <end position="30"/>
    </location>
</feature>
<evidence type="ECO:0000256" key="2">
    <source>
        <dbReference type="ARBA" id="ARBA00022475"/>
    </source>
</evidence>
<keyword evidence="2" id="KW-1003">Cell membrane</keyword>
<dbReference type="GO" id="GO:0005886">
    <property type="term" value="C:plasma membrane"/>
    <property type="evidence" value="ECO:0007669"/>
    <property type="project" value="UniProtKB-SubCell"/>
</dbReference>
<evidence type="ECO:0000256" key="6">
    <source>
        <dbReference type="SAM" id="Phobius"/>
    </source>
</evidence>
<evidence type="ECO:0000259" key="7">
    <source>
        <dbReference type="Pfam" id="PF13190"/>
    </source>
</evidence>
<organism evidence="8 9">
    <name type="scientific">Prescottella agglutinans</name>
    <dbReference type="NCBI Taxonomy" id="1644129"/>
    <lineage>
        <taxon>Bacteria</taxon>
        <taxon>Bacillati</taxon>
        <taxon>Actinomycetota</taxon>
        <taxon>Actinomycetes</taxon>
        <taxon>Mycobacteriales</taxon>
        <taxon>Nocardiaceae</taxon>
        <taxon>Prescottella</taxon>
    </lineage>
</organism>
<keyword evidence="3 6" id="KW-0812">Transmembrane</keyword>
<feature type="transmembrane region" description="Helical" evidence="6">
    <location>
        <begin position="85"/>
        <end position="106"/>
    </location>
</feature>
<comment type="caution">
    <text evidence="8">The sequence shown here is derived from an EMBL/GenBank/DDBJ whole genome shotgun (WGS) entry which is preliminary data.</text>
</comment>